<name>A0AAW2GUA1_9HYME</name>
<keyword evidence="3" id="KW-1185">Reference proteome</keyword>
<gene>
    <name evidence="2" type="ORF">PUN28_002468</name>
</gene>
<dbReference type="EMBL" id="JADYXP020000002">
    <property type="protein sequence ID" value="KAL0130882.1"/>
    <property type="molecule type" value="Genomic_DNA"/>
</dbReference>
<proteinExistence type="predicted"/>
<evidence type="ECO:0000256" key="1">
    <source>
        <dbReference type="SAM" id="Coils"/>
    </source>
</evidence>
<evidence type="ECO:0000313" key="2">
    <source>
        <dbReference type="EMBL" id="KAL0130882.1"/>
    </source>
</evidence>
<organism evidence="2 3">
    <name type="scientific">Cardiocondyla obscurior</name>
    <dbReference type="NCBI Taxonomy" id="286306"/>
    <lineage>
        <taxon>Eukaryota</taxon>
        <taxon>Metazoa</taxon>
        <taxon>Ecdysozoa</taxon>
        <taxon>Arthropoda</taxon>
        <taxon>Hexapoda</taxon>
        <taxon>Insecta</taxon>
        <taxon>Pterygota</taxon>
        <taxon>Neoptera</taxon>
        <taxon>Endopterygota</taxon>
        <taxon>Hymenoptera</taxon>
        <taxon>Apocrita</taxon>
        <taxon>Aculeata</taxon>
        <taxon>Formicoidea</taxon>
        <taxon>Formicidae</taxon>
        <taxon>Myrmicinae</taxon>
        <taxon>Cardiocondyla</taxon>
    </lineage>
</organism>
<keyword evidence="1" id="KW-0175">Coiled coil</keyword>
<feature type="coiled-coil region" evidence="1">
    <location>
        <begin position="719"/>
        <end position="753"/>
    </location>
</feature>
<dbReference type="Proteomes" id="UP001430953">
    <property type="component" value="Unassembled WGS sequence"/>
</dbReference>
<evidence type="ECO:0000313" key="3">
    <source>
        <dbReference type="Proteomes" id="UP001430953"/>
    </source>
</evidence>
<protein>
    <submittedName>
        <fullName evidence="2">Uncharacterized protein</fullName>
    </submittedName>
</protein>
<accession>A0AAW2GUA1</accession>
<dbReference type="AlphaFoldDB" id="A0AAW2GUA1"/>
<reference evidence="2 3" key="1">
    <citation type="submission" date="2023-03" db="EMBL/GenBank/DDBJ databases">
        <title>High recombination rates correlate with genetic variation in Cardiocondyla obscurior ants.</title>
        <authorList>
            <person name="Errbii M."/>
        </authorList>
    </citation>
    <scope>NUCLEOTIDE SEQUENCE [LARGE SCALE GENOMIC DNA]</scope>
    <source>
        <strain evidence="2">Alpha-2009</strain>
        <tissue evidence="2">Whole body</tissue>
    </source>
</reference>
<comment type="caution">
    <text evidence="2">The sequence shown here is derived from an EMBL/GenBank/DDBJ whole genome shotgun (WGS) entry which is preliminary data.</text>
</comment>
<sequence>MALTCVIQPSVTDAEICCSNNMASNSLMEVTNVPYKIYEELTCNDNTRKDQIDKTEIFSNMQMDITKPLGTILSLNTYNKENLKIDETVFGDNNTMIFHDVSMEMTKAVLSKNEEFPETNICKSFNNTNTYKSSVSKDVCSEKNENIYTCFNQETASYKSIKLTEAVPAPLYHQRTLQAHDVQLTNKNIYKDYKNDRTEIFNNESMEITKSVNIHHSNINKSLKINETAPEYNKTILFHDGSVEMTAAVSSKNRYEITQPIACKSVPEEVTLREKSSNNSIFNEKTKLLCKSMEFTEVVPITLHDEKKSNITYTVQSFSQTLPKTTLLPVKESTRIIHAESVVNKTIQDTSMEITAAVPSTSQFMQDLKYAETVVNKTIQDTSMEITAAVPSTLQFMQDSKSNKTENLIISKNDEYQRATTNNTPTEANKSTTKKICTNARKDLEENIRHDELSNLVTRSSPDKLSHLSNTNFEKISSENKISNACEKRKRFKESQTFFRKIEFSPEKKKLFRRTDTDCDSENNEHFVKSVTEPTQISGLNLKDSLYESNEDNFLRTLSYFENDCEELNSIQPPSFVGLDSEEEISPQTFQQTTNTSINNILNCQTEEQKNIENTQIPIKIVEDYNESIKNISEDSLVINANNENSTTTQNINYYTTSIVKEIEETHINRVNKREHIRERIYKDLNLQNDNKEKEQYQNKLRQEPEKCSDRFENTAVAIENLTDNSKKCEKNLSEIKQNVEECTSIINDTKDENLTEEHLFSTLVQQLELHTRFVRYKYIFILLKF</sequence>